<keyword evidence="2" id="KW-1185">Reference proteome</keyword>
<organism evidence="1 2">
    <name type="scientific">Nitratireductor arenosus</name>
    <dbReference type="NCBI Taxonomy" id="2682096"/>
    <lineage>
        <taxon>Bacteria</taxon>
        <taxon>Pseudomonadati</taxon>
        <taxon>Pseudomonadota</taxon>
        <taxon>Alphaproteobacteria</taxon>
        <taxon>Hyphomicrobiales</taxon>
        <taxon>Phyllobacteriaceae</taxon>
        <taxon>Nitratireductor</taxon>
    </lineage>
</organism>
<dbReference type="EMBL" id="WPHG01000004">
    <property type="protein sequence ID" value="MVA98999.1"/>
    <property type="molecule type" value="Genomic_DNA"/>
</dbReference>
<sequence length="161" mass="19000">MQFDKNPFPEGDADRHYLWEMLVRRDIDAFLSQDWSMVEHDFIAESFFGMHAHFLADADAWRLQFPRLEVYRDEWLRQAKESAASEFGEPLREAMFRITNMRDIDIDGDRAVLHKKFNGEIARPDGEPTRLKWQTLYFCRKVDGVWKIAGFVGYMPHPLGA</sequence>
<reference evidence="1 2" key="1">
    <citation type="submission" date="2019-12" db="EMBL/GenBank/DDBJ databases">
        <title>Nitratireductor arenosus sp. nov., Isolated from sea sand, Jeju island, South Korea.</title>
        <authorList>
            <person name="Kim W."/>
        </authorList>
    </citation>
    <scope>NUCLEOTIDE SEQUENCE [LARGE SCALE GENOMIC DNA]</scope>
    <source>
        <strain evidence="1 2">CAU 1489</strain>
    </source>
</reference>
<name>A0A844QN08_9HYPH</name>
<protein>
    <recommendedName>
        <fullName evidence="3">SnoaL-like domain-containing protein</fullName>
    </recommendedName>
</protein>
<evidence type="ECO:0008006" key="3">
    <source>
        <dbReference type="Google" id="ProtNLM"/>
    </source>
</evidence>
<dbReference type="InterPro" id="IPR032710">
    <property type="entry name" value="NTF2-like_dom_sf"/>
</dbReference>
<evidence type="ECO:0000313" key="1">
    <source>
        <dbReference type="EMBL" id="MVA98999.1"/>
    </source>
</evidence>
<dbReference type="Proteomes" id="UP000463224">
    <property type="component" value="Unassembled WGS sequence"/>
</dbReference>
<evidence type="ECO:0000313" key="2">
    <source>
        <dbReference type="Proteomes" id="UP000463224"/>
    </source>
</evidence>
<comment type="caution">
    <text evidence="1">The sequence shown here is derived from an EMBL/GenBank/DDBJ whole genome shotgun (WGS) entry which is preliminary data.</text>
</comment>
<accession>A0A844QN08</accession>
<dbReference type="AlphaFoldDB" id="A0A844QN08"/>
<gene>
    <name evidence="1" type="ORF">GN330_17260</name>
</gene>
<proteinExistence type="predicted"/>
<dbReference type="Gene3D" id="3.10.450.50">
    <property type="match status" value="1"/>
</dbReference>
<dbReference type="RefSeq" id="WP_156713964.1">
    <property type="nucleotide sequence ID" value="NZ_WPHG01000004.1"/>
</dbReference>
<dbReference type="SUPFAM" id="SSF54427">
    <property type="entry name" value="NTF2-like"/>
    <property type="match status" value="1"/>
</dbReference>